<reference evidence="11 12" key="1">
    <citation type="submission" date="2021-03" db="EMBL/GenBank/DDBJ databases">
        <authorList>
            <person name="King G.J."/>
            <person name="Bancroft I."/>
            <person name="Baten A."/>
            <person name="Bloomfield J."/>
            <person name="Borpatragohain P."/>
            <person name="He Z."/>
            <person name="Irish N."/>
            <person name="Irwin J."/>
            <person name="Liu K."/>
            <person name="Mauleon R.P."/>
            <person name="Moore J."/>
            <person name="Morris R."/>
            <person name="Ostergaard L."/>
            <person name="Wang B."/>
            <person name="Wells R."/>
        </authorList>
    </citation>
    <scope>NUCLEOTIDE SEQUENCE [LARGE SCALE GENOMIC DNA]</scope>
    <source>
        <strain evidence="11">R-o-18</strain>
        <tissue evidence="11">Leaf</tissue>
    </source>
</reference>
<dbReference type="PANTHER" id="PTHR10366:SF564">
    <property type="entry name" value="STEROL-4-ALPHA-CARBOXYLATE 3-DEHYDROGENASE, DECARBOXYLATING"/>
    <property type="match status" value="1"/>
</dbReference>
<evidence type="ECO:0000256" key="5">
    <source>
        <dbReference type="ARBA" id="ARBA00039055"/>
    </source>
</evidence>
<dbReference type="Proteomes" id="UP000823674">
    <property type="component" value="Chromosome A09"/>
</dbReference>
<evidence type="ECO:0000256" key="7">
    <source>
        <dbReference type="ARBA" id="ARBA00042087"/>
    </source>
</evidence>
<name>A0ABQ7LCH2_BRACM</name>
<dbReference type="InterPro" id="IPR036291">
    <property type="entry name" value="NAD(P)-bd_dom_sf"/>
</dbReference>
<evidence type="ECO:0000313" key="11">
    <source>
        <dbReference type="EMBL" id="KAG5383290.1"/>
    </source>
</evidence>
<feature type="domain" description="NAD-dependent epimerase/dehydratase" evidence="10">
    <location>
        <begin position="8"/>
        <end position="40"/>
    </location>
</feature>
<evidence type="ECO:0000256" key="8">
    <source>
        <dbReference type="ARBA" id="ARBA00048870"/>
    </source>
</evidence>
<dbReference type="InterPro" id="IPR001509">
    <property type="entry name" value="Epimerase_deHydtase"/>
</dbReference>
<dbReference type="SUPFAM" id="SSF51735">
    <property type="entry name" value="NAD(P)-binding Rossmann-fold domains"/>
    <property type="match status" value="1"/>
</dbReference>
<evidence type="ECO:0000313" key="12">
    <source>
        <dbReference type="Proteomes" id="UP000823674"/>
    </source>
</evidence>
<evidence type="ECO:0000256" key="2">
    <source>
        <dbReference type="ARBA" id="ARBA00023002"/>
    </source>
</evidence>
<evidence type="ECO:0000256" key="1">
    <source>
        <dbReference type="ARBA" id="ARBA00022857"/>
    </source>
</evidence>
<keyword evidence="2" id="KW-0560">Oxidoreductase</keyword>
<keyword evidence="3" id="KW-0284">Flavonoid biosynthesis</keyword>
<sequence length="302" mass="33707">MVAHKETVCVTGASGFIGSWLVMRLLERGYFVRATVRDPVCLNQNEVIKPTVNGVLGIMKACDKAKTVRRIVFTSSAGTVNVEEHQKNVYDENDWSDLDFIMSKKMTGWMYFMSKTLAEKAAWDYAKEKGIDFISIIPTLVIGPFITTSMPPSLITALSPITRNEAHYSIIRQGQYVHLDDLCNAHIFLYEQAGAKGRYVCSSHDATILTISEFLRQKYPEYNVPSTFEGVDENLKSIMFSSKKLIDMGFNFKYSLEDIDDNKEIKNGSAGLTDGMVACKKTEPGMAGEKADSHMSAQQICA</sequence>
<dbReference type="CDD" id="cd08958">
    <property type="entry name" value="FR_SDR_e"/>
    <property type="match status" value="1"/>
</dbReference>
<feature type="domain" description="NAD-dependent epimerase/dehydratase" evidence="10">
    <location>
        <begin position="44"/>
        <end position="198"/>
    </location>
</feature>
<accession>A0ABQ7LCH2</accession>
<comment type="similarity">
    <text evidence="4">Belongs to the NAD(P)-dependent epimerase/dehydratase family. Dihydroflavonol-4-reductase subfamily.</text>
</comment>
<organism evidence="11 12">
    <name type="scientific">Brassica rapa subsp. trilocularis</name>
    <dbReference type="NCBI Taxonomy" id="1813537"/>
    <lineage>
        <taxon>Eukaryota</taxon>
        <taxon>Viridiplantae</taxon>
        <taxon>Streptophyta</taxon>
        <taxon>Embryophyta</taxon>
        <taxon>Tracheophyta</taxon>
        <taxon>Spermatophyta</taxon>
        <taxon>Magnoliopsida</taxon>
        <taxon>eudicotyledons</taxon>
        <taxon>Gunneridae</taxon>
        <taxon>Pentapetalae</taxon>
        <taxon>rosids</taxon>
        <taxon>malvids</taxon>
        <taxon>Brassicales</taxon>
        <taxon>Brassicaceae</taxon>
        <taxon>Brassiceae</taxon>
        <taxon>Brassica</taxon>
    </lineage>
</organism>
<dbReference type="EC" id="1.1.1.234" evidence="5"/>
<evidence type="ECO:0000256" key="6">
    <source>
        <dbReference type="ARBA" id="ARBA00039057"/>
    </source>
</evidence>
<dbReference type="EC" id="1.1.1.219" evidence="6"/>
<keyword evidence="12" id="KW-1185">Reference proteome</keyword>
<dbReference type="Gene3D" id="3.40.50.720">
    <property type="entry name" value="NAD(P)-binding Rossmann-like Domain"/>
    <property type="match status" value="2"/>
</dbReference>
<dbReference type="PANTHER" id="PTHR10366">
    <property type="entry name" value="NAD DEPENDENT EPIMERASE/DEHYDRATASE"/>
    <property type="match status" value="1"/>
</dbReference>
<gene>
    <name evidence="11" type="primary">A09p023210.1_BraROA</name>
    <name evidence="11" type="ORF">IGI04_034760</name>
</gene>
<evidence type="ECO:0000256" key="4">
    <source>
        <dbReference type="ARBA" id="ARBA00023445"/>
    </source>
</evidence>
<proteinExistence type="inferred from homology"/>
<protein>
    <recommendedName>
        <fullName evidence="7">Flavanone 4-reductase</fullName>
        <ecNumber evidence="6">1.1.1.219</ecNumber>
        <ecNumber evidence="5">1.1.1.234</ecNumber>
    </recommendedName>
</protein>
<evidence type="ECO:0000256" key="9">
    <source>
        <dbReference type="ARBA" id="ARBA00049132"/>
    </source>
</evidence>
<evidence type="ECO:0000256" key="3">
    <source>
        <dbReference type="ARBA" id="ARBA00023241"/>
    </source>
</evidence>
<evidence type="ECO:0000259" key="10">
    <source>
        <dbReference type="Pfam" id="PF01370"/>
    </source>
</evidence>
<comment type="catalytic activity">
    <reaction evidence="9">
        <text>a (2R,3S,4S)-leucoanthocyanidin + NADP(+) = a (2R,3R)-dihydroflavonol + NADPH + H(+)</text>
        <dbReference type="Rhea" id="RHEA:54444"/>
        <dbReference type="ChEBI" id="CHEBI:15378"/>
        <dbReference type="ChEBI" id="CHEBI:57783"/>
        <dbReference type="ChEBI" id="CHEBI:58349"/>
        <dbReference type="ChEBI" id="CHEBI:138176"/>
        <dbReference type="ChEBI" id="CHEBI:138188"/>
        <dbReference type="EC" id="1.1.1.219"/>
    </reaction>
</comment>
<dbReference type="EMBL" id="JADBGQ010000008">
    <property type="protein sequence ID" value="KAG5383290.1"/>
    <property type="molecule type" value="Genomic_DNA"/>
</dbReference>
<comment type="catalytic activity">
    <reaction evidence="8">
        <text>(2S)-flavan-4-ol + NADP(+) = (2S)-flavanone + NADPH + H(+)</text>
        <dbReference type="Rhea" id="RHEA:11228"/>
        <dbReference type="ChEBI" id="CHEBI:15378"/>
        <dbReference type="ChEBI" id="CHEBI:15605"/>
        <dbReference type="ChEBI" id="CHEBI:15606"/>
        <dbReference type="ChEBI" id="CHEBI:57783"/>
        <dbReference type="ChEBI" id="CHEBI:58349"/>
        <dbReference type="EC" id="1.1.1.234"/>
    </reaction>
</comment>
<comment type="caution">
    <text evidence="11">The sequence shown here is derived from an EMBL/GenBank/DDBJ whole genome shotgun (WGS) entry which is preliminary data.</text>
</comment>
<dbReference type="Pfam" id="PF01370">
    <property type="entry name" value="Epimerase"/>
    <property type="match status" value="2"/>
</dbReference>
<dbReference type="InterPro" id="IPR050425">
    <property type="entry name" value="NAD(P)_dehydrat-like"/>
</dbReference>
<keyword evidence="1" id="KW-0521">NADP</keyword>